<evidence type="ECO:0008006" key="3">
    <source>
        <dbReference type="Google" id="ProtNLM"/>
    </source>
</evidence>
<dbReference type="PANTHER" id="PTHR48079">
    <property type="entry name" value="PROTEIN YEEZ"/>
    <property type="match status" value="1"/>
</dbReference>
<reference evidence="1 2" key="1">
    <citation type="journal article" date="2010" name="J. Bacteriol.">
        <title>Complete genome sequence of "Candidatus Puniceispirillum marinum" IMCC1322, a representative of the SAR116 clade in the Alphaproteobacteria.</title>
        <authorList>
            <person name="Oh H.M."/>
            <person name="Kwon K.K."/>
            <person name="Kang I."/>
            <person name="Kang S.G."/>
            <person name="Lee J.H."/>
            <person name="Kim S.J."/>
            <person name="Cho J.C."/>
        </authorList>
    </citation>
    <scope>NUCLEOTIDE SEQUENCE [LARGE SCALE GENOMIC DNA]</scope>
    <source>
        <strain evidence="1 2">IMCC1322</strain>
    </source>
</reference>
<dbReference type="SUPFAM" id="SSF51735">
    <property type="entry name" value="NAD(P)-binding Rossmann-fold domains"/>
    <property type="match status" value="1"/>
</dbReference>
<dbReference type="InterPro" id="IPR051783">
    <property type="entry name" value="NAD(P)-dependent_oxidoreduct"/>
</dbReference>
<dbReference type="eggNOG" id="COG0451">
    <property type="taxonomic scope" value="Bacteria"/>
</dbReference>
<dbReference type="InterPro" id="IPR036291">
    <property type="entry name" value="NAD(P)-bd_dom_sf"/>
</dbReference>
<dbReference type="HOGENOM" id="CLU_007383_11_3_5"/>
<proteinExistence type="predicted"/>
<dbReference type="GO" id="GO:0005737">
    <property type="term" value="C:cytoplasm"/>
    <property type="evidence" value="ECO:0007669"/>
    <property type="project" value="TreeGrafter"/>
</dbReference>
<dbReference type="EMBL" id="CP001751">
    <property type="protein sequence ID" value="ADE39654.1"/>
    <property type="molecule type" value="Genomic_DNA"/>
</dbReference>
<sequence length="290" mass="31852">MMQSKPVIFIFGLGYVGVRLGHMLAEQGWHVKGTTRDPAKLSRQAAAGWGIFPFSTDRPLVDPKAALKDVDAVLTTITAIGGTDPVLDAHGDLLVDFNGWSGYVSATSVYPDQPDDFCYEDTPPAPATERGKARVIAEQRWQDMLNSEIFRVAGIYGPGRSPFDGLRNGTARIITREGQVFNRIHLDDICRIIIAAIKQPRPGRIINLADNKPAPQGDVVRYAAKLINLAPPEPQTLEQANLSPMARSFYVSRRKVGSRVIKPELGIDLLYPDYESGLRAILNAEQTDDS</sequence>
<dbReference type="GO" id="GO:0004029">
    <property type="term" value="F:aldehyde dehydrogenase (NAD+) activity"/>
    <property type="evidence" value="ECO:0007669"/>
    <property type="project" value="TreeGrafter"/>
</dbReference>
<dbReference type="KEGG" id="apb:SAR116_1411"/>
<evidence type="ECO:0000313" key="1">
    <source>
        <dbReference type="EMBL" id="ADE39654.1"/>
    </source>
</evidence>
<evidence type="ECO:0000313" key="2">
    <source>
        <dbReference type="Proteomes" id="UP000007460"/>
    </source>
</evidence>
<dbReference type="PANTHER" id="PTHR48079:SF6">
    <property type="entry name" value="NAD(P)-BINDING DOMAIN-CONTAINING PROTEIN-RELATED"/>
    <property type="match status" value="1"/>
</dbReference>
<dbReference type="AlphaFoldDB" id="D5BTQ7"/>
<dbReference type="CDD" id="cd05266">
    <property type="entry name" value="SDR_a4"/>
    <property type="match status" value="1"/>
</dbReference>
<keyword evidence="2" id="KW-1185">Reference proteome</keyword>
<dbReference type="Proteomes" id="UP000007460">
    <property type="component" value="Chromosome"/>
</dbReference>
<organism evidence="1 2">
    <name type="scientific">Puniceispirillum marinum (strain IMCC1322)</name>
    <dbReference type="NCBI Taxonomy" id="488538"/>
    <lineage>
        <taxon>Bacteria</taxon>
        <taxon>Pseudomonadati</taxon>
        <taxon>Pseudomonadota</taxon>
        <taxon>Alphaproteobacteria</taxon>
        <taxon>Candidatus Puniceispirillales</taxon>
        <taxon>Candidatus Puniceispirillaceae</taxon>
        <taxon>Candidatus Puniceispirillum</taxon>
    </lineage>
</organism>
<protein>
    <recommendedName>
        <fullName evidence="3">NAD(P)-dependent oxidoreductase</fullName>
    </recommendedName>
</protein>
<name>D5BTQ7_PUNMI</name>
<gene>
    <name evidence="1" type="ordered locus">SAR116_1411</name>
</gene>
<accession>D5BTQ7</accession>
<dbReference type="STRING" id="488538.SAR116_1411"/>
<dbReference type="Gene3D" id="3.40.50.720">
    <property type="entry name" value="NAD(P)-binding Rossmann-like Domain"/>
    <property type="match status" value="1"/>
</dbReference>
<dbReference type="RefSeq" id="WP_013046281.1">
    <property type="nucleotide sequence ID" value="NC_014010.1"/>
</dbReference>